<dbReference type="Proteomes" id="UP001548590">
    <property type="component" value="Unassembled WGS sequence"/>
</dbReference>
<evidence type="ECO:0000313" key="3">
    <source>
        <dbReference type="EMBL" id="MET1491302.1"/>
    </source>
</evidence>
<proteinExistence type="predicted"/>
<protein>
    <submittedName>
        <fullName evidence="3">SPFH domain-containing protein</fullName>
    </submittedName>
</protein>
<dbReference type="PROSITE" id="PS51257">
    <property type="entry name" value="PROKAR_LIPOPROTEIN"/>
    <property type="match status" value="1"/>
</dbReference>
<dbReference type="Pfam" id="PF01145">
    <property type="entry name" value="Band_7"/>
    <property type="match status" value="1"/>
</dbReference>
<dbReference type="RefSeq" id="WP_345930353.1">
    <property type="nucleotide sequence ID" value="NZ_JBDIVF010000016.1"/>
</dbReference>
<feature type="coiled-coil region" evidence="1">
    <location>
        <begin position="184"/>
        <end position="218"/>
    </location>
</feature>
<organism evidence="3 4">
    <name type="scientific">Uliginosibacterium paludis</name>
    <dbReference type="NCBI Taxonomy" id="1615952"/>
    <lineage>
        <taxon>Bacteria</taxon>
        <taxon>Pseudomonadati</taxon>
        <taxon>Pseudomonadota</taxon>
        <taxon>Betaproteobacteria</taxon>
        <taxon>Rhodocyclales</taxon>
        <taxon>Zoogloeaceae</taxon>
        <taxon>Uliginosibacterium</taxon>
    </lineage>
</organism>
<dbReference type="InterPro" id="IPR001107">
    <property type="entry name" value="Band_7"/>
</dbReference>
<feature type="domain" description="Band 7" evidence="2">
    <location>
        <begin position="19"/>
        <end position="212"/>
    </location>
</feature>
<keyword evidence="4" id="KW-1185">Reference proteome</keyword>
<name>A0ABV2CTP5_9RHOO</name>
<sequence>MKHAILSLAALALLGACTRIETGEVGLRIDASKQVQGAELQPGSWNQTLIGSVLTFPVRDIKIDINDKTPMTADNSALADMDVTVVYGLNPSSVSDLWTRQSRSFHAYENGDWFLMSNYMGTIAGNAVYKSVREFKALEVNDKRAVIEERVKQYINDTLHAEKLDTSLAVTLVQVRNIKPAQSIIDSANAVVRAENELREKEAQVQIAKKEAERMAALANNSDKSIAYMNAQANLMIAEGIRNGKVNAIIVPADFKGMVNISK</sequence>
<evidence type="ECO:0000313" key="4">
    <source>
        <dbReference type="Proteomes" id="UP001548590"/>
    </source>
</evidence>
<comment type="caution">
    <text evidence="3">The sequence shown here is derived from an EMBL/GenBank/DDBJ whole genome shotgun (WGS) entry which is preliminary data.</text>
</comment>
<evidence type="ECO:0000256" key="1">
    <source>
        <dbReference type="SAM" id="Coils"/>
    </source>
</evidence>
<gene>
    <name evidence="3" type="ORF">ABVT11_15790</name>
</gene>
<dbReference type="EMBL" id="JBEWLZ010000010">
    <property type="protein sequence ID" value="MET1491302.1"/>
    <property type="molecule type" value="Genomic_DNA"/>
</dbReference>
<reference evidence="3 4" key="1">
    <citation type="submission" date="2024-07" db="EMBL/GenBank/DDBJ databases">
        <title>Uliginosibacterium paludis KCTC:42655.</title>
        <authorList>
            <person name="Kim M.K."/>
        </authorList>
    </citation>
    <scope>NUCLEOTIDE SEQUENCE [LARGE SCALE GENOMIC DNA]</scope>
    <source>
        <strain evidence="3 4">KCTC 42655</strain>
    </source>
</reference>
<accession>A0ABV2CTP5</accession>
<evidence type="ECO:0000259" key="2">
    <source>
        <dbReference type="Pfam" id="PF01145"/>
    </source>
</evidence>
<keyword evidence="1" id="KW-0175">Coiled coil</keyword>